<dbReference type="RefSeq" id="WP_076095665.1">
    <property type="nucleotide sequence ID" value="NZ_MTHD01000004.1"/>
</dbReference>
<proteinExistence type="predicted"/>
<dbReference type="PROSITE" id="PS51819">
    <property type="entry name" value="VOC"/>
    <property type="match status" value="1"/>
</dbReference>
<dbReference type="CDD" id="cd07264">
    <property type="entry name" value="VOC_like"/>
    <property type="match status" value="1"/>
</dbReference>
<dbReference type="AlphaFoldDB" id="A0A1R1I2V5"/>
<protein>
    <submittedName>
        <fullName evidence="2">Glyoxalase</fullName>
    </submittedName>
</protein>
<sequence>MKFGYTILYVDDVRRTLDFYVAAFGLSVRFLHESGDFGELETGGTALAFSSRALMRQLGKQPSAPDSGAPCFEIAFVCDDVALAVDRAVAAGARLVQAPEAMPWGQTVAYVADLEGFLVELCTPVGG</sequence>
<organism evidence="2 3">
    <name type="scientific">Azonexus hydrophilus</name>
    <dbReference type="NCBI Taxonomy" id="418702"/>
    <lineage>
        <taxon>Bacteria</taxon>
        <taxon>Pseudomonadati</taxon>
        <taxon>Pseudomonadota</taxon>
        <taxon>Betaproteobacteria</taxon>
        <taxon>Rhodocyclales</taxon>
        <taxon>Azonexaceae</taxon>
        <taxon>Azonexus</taxon>
    </lineage>
</organism>
<feature type="domain" description="VOC" evidence="1">
    <location>
        <begin position="2"/>
        <end position="124"/>
    </location>
</feature>
<dbReference type="InterPro" id="IPR029068">
    <property type="entry name" value="Glyas_Bleomycin-R_OHBP_Dase"/>
</dbReference>
<dbReference type="OrthoDB" id="9798430at2"/>
<comment type="caution">
    <text evidence="2">The sequence shown here is derived from an EMBL/GenBank/DDBJ whole genome shotgun (WGS) entry which is preliminary data.</text>
</comment>
<keyword evidence="3" id="KW-1185">Reference proteome</keyword>
<dbReference type="Proteomes" id="UP000187526">
    <property type="component" value="Unassembled WGS sequence"/>
</dbReference>
<dbReference type="Gene3D" id="3.10.180.10">
    <property type="entry name" value="2,3-Dihydroxybiphenyl 1,2-Dioxygenase, domain 1"/>
    <property type="match status" value="1"/>
</dbReference>
<dbReference type="InterPro" id="IPR037523">
    <property type="entry name" value="VOC_core"/>
</dbReference>
<dbReference type="EMBL" id="MTHD01000004">
    <property type="protein sequence ID" value="OMG53027.1"/>
    <property type="molecule type" value="Genomic_DNA"/>
</dbReference>
<dbReference type="Pfam" id="PF00903">
    <property type="entry name" value="Glyoxalase"/>
    <property type="match status" value="1"/>
</dbReference>
<evidence type="ECO:0000259" key="1">
    <source>
        <dbReference type="PROSITE" id="PS51819"/>
    </source>
</evidence>
<evidence type="ECO:0000313" key="2">
    <source>
        <dbReference type="EMBL" id="OMG53027.1"/>
    </source>
</evidence>
<evidence type="ECO:0000313" key="3">
    <source>
        <dbReference type="Proteomes" id="UP000187526"/>
    </source>
</evidence>
<dbReference type="InterPro" id="IPR050383">
    <property type="entry name" value="GlyoxalaseI/FosfomycinResist"/>
</dbReference>
<dbReference type="PANTHER" id="PTHR21366">
    <property type="entry name" value="GLYOXALASE FAMILY PROTEIN"/>
    <property type="match status" value="1"/>
</dbReference>
<dbReference type="PANTHER" id="PTHR21366:SF22">
    <property type="entry name" value="VOC DOMAIN-CONTAINING PROTEIN"/>
    <property type="match status" value="1"/>
</dbReference>
<name>A0A1R1I2V5_9RHOO</name>
<dbReference type="InterPro" id="IPR004360">
    <property type="entry name" value="Glyas_Fos-R_dOase_dom"/>
</dbReference>
<accession>A0A1R1I2V5</accession>
<dbReference type="SUPFAM" id="SSF54593">
    <property type="entry name" value="Glyoxalase/Bleomycin resistance protein/Dihydroxybiphenyl dioxygenase"/>
    <property type="match status" value="1"/>
</dbReference>
<reference evidence="2 3" key="1">
    <citation type="submission" date="2016-10" db="EMBL/GenBank/DDBJ databases">
        <title>Alkaliphiles isolated from bioreactors.</title>
        <authorList>
            <person name="Salah Z."/>
            <person name="Rout S.P."/>
            <person name="Humphreys P.N."/>
        </authorList>
    </citation>
    <scope>NUCLEOTIDE SEQUENCE [LARGE SCALE GENOMIC DNA]</scope>
    <source>
        <strain evidence="2 3">ZS02</strain>
    </source>
</reference>
<dbReference type="STRING" id="418702.BJN45_12365"/>
<gene>
    <name evidence="2" type="ORF">BJN45_12365</name>
</gene>